<dbReference type="GO" id="GO:0009450">
    <property type="term" value="P:gamma-aminobutyric acid catabolic process"/>
    <property type="evidence" value="ECO:0007669"/>
    <property type="project" value="TreeGrafter"/>
</dbReference>
<dbReference type="EMBL" id="CP060713">
    <property type="protein sequence ID" value="QNN52364.1"/>
    <property type="molecule type" value="Genomic_DNA"/>
</dbReference>
<evidence type="ECO:0000256" key="2">
    <source>
        <dbReference type="ARBA" id="ARBA00023002"/>
    </source>
</evidence>
<sequence>MTSTESVRPLLDTDHTHVAPAIRGGIFIGGRWVSPRGQATLLVQDPATGEELARVPAAGTEEALAAVAAAAEAFPAWSGLSATERGAPLRRAYDLVRERADELAHVLTLEQGKSMAEATGEVLWGAEYLLWYAEEIRRSHGEMVPGDSPGQRISIHRRPRGVVACITPWNFPNAMLLRKLAPALAAGNTVVAKPAEQTPLSAVKIFEILEDAGFPPGVVNLVCGEPETVGDALCTAPEVRQISFTGSTEVGRMLMARGARQLKKVTVELGGVAPFIVFADADLDLAVDKLIAAKFANAGQSCVAPNRVMVEREVFEDFTSRLTAQVSRLRLGHGLSEGVDVGPLIESAAVTRVKHQLADAVSRGATVVTGGEPPESLDPRRFFTPTVVTDVAPDSLVLSEETFGPLLPLAVFTDESEVLAAANGTDDGLGAYVFTRDLGRAHRVAEGLDYGMVAVNDASFGYVQAPFGGVRDSGDGREGGREGLLEYQETQYLNINF</sequence>
<keyword evidence="5" id="KW-1185">Reference proteome</keyword>
<dbReference type="FunFam" id="3.40.605.10:FF:000005">
    <property type="entry name" value="Succinate-semialdehyde dehydrogenase I"/>
    <property type="match status" value="1"/>
</dbReference>
<keyword evidence="2" id="KW-0560">Oxidoreductase</keyword>
<gene>
    <name evidence="4" type="ORF">H9L09_18070</name>
</gene>
<dbReference type="Gene3D" id="3.40.605.10">
    <property type="entry name" value="Aldehyde Dehydrogenase, Chain A, domain 1"/>
    <property type="match status" value="1"/>
</dbReference>
<reference evidence="4 5" key="1">
    <citation type="submission" date="2020-08" db="EMBL/GenBank/DDBJ databases">
        <title>Genome sequence of Nocardioides mesophilus KACC 16243T.</title>
        <authorList>
            <person name="Hyun D.-W."/>
            <person name="Bae J.-W."/>
        </authorList>
    </citation>
    <scope>NUCLEOTIDE SEQUENCE [LARGE SCALE GENOMIC DNA]</scope>
    <source>
        <strain evidence="4 5">KACC 16243</strain>
    </source>
</reference>
<dbReference type="GO" id="GO:0004777">
    <property type="term" value="F:succinate-semialdehyde dehydrogenase (NAD+) activity"/>
    <property type="evidence" value="ECO:0007669"/>
    <property type="project" value="TreeGrafter"/>
</dbReference>
<dbReference type="PANTHER" id="PTHR43353:SF5">
    <property type="entry name" value="SUCCINATE-SEMIALDEHYDE DEHYDROGENASE, MITOCHONDRIAL"/>
    <property type="match status" value="1"/>
</dbReference>
<evidence type="ECO:0000256" key="1">
    <source>
        <dbReference type="ARBA" id="ARBA00009986"/>
    </source>
</evidence>
<organism evidence="4 5">
    <name type="scientific">Nocardioides mesophilus</name>
    <dbReference type="NCBI Taxonomy" id="433659"/>
    <lineage>
        <taxon>Bacteria</taxon>
        <taxon>Bacillati</taxon>
        <taxon>Actinomycetota</taxon>
        <taxon>Actinomycetes</taxon>
        <taxon>Propionibacteriales</taxon>
        <taxon>Nocardioidaceae</taxon>
        <taxon>Nocardioides</taxon>
    </lineage>
</organism>
<dbReference type="InterPro" id="IPR016163">
    <property type="entry name" value="Ald_DH_C"/>
</dbReference>
<dbReference type="PANTHER" id="PTHR43353">
    <property type="entry name" value="SUCCINATE-SEMIALDEHYDE DEHYDROGENASE, MITOCHONDRIAL"/>
    <property type="match status" value="1"/>
</dbReference>
<dbReference type="InterPro" id="IPR016162">
    <property type="entry name" value="Ald_DH_N"/>
</dbReference>
<evidence type="ECO:0000259" key="3">
    <source>
        <dbReference type="Pfam" id="PF00171"/>
    </source>
</evidence>
<dbReference type="InterPro" id="IPR015590">
    <property type="entry name" value="Aldehyde_DH_dom"/>
</dbReference>
<dbReference type="CDD" id="cd07103">
    <property type="entry name" value="ALDH_F5_SSADH_GabD"/>
    <property type="match status" value="1"/>
</dbReference>
<dbReference type="KEGG" id="nmes:H9L09_18070"/>
<evidence type="ECO:0000313" key="5">
    <source>
        <dbReference type="Proteomes" id="UP000515947"/>
    </source>
</evidence>
<dbReference type="FunFam" id="3.40.309.10:FF:000004">
    <property type="entry name" value="Succinate-semialdehyde dehydrogenase I"/>
    <property type="match status" value="1"/>
</dbReference>
<dbReference type="Proteomes" id="UP000515947">
    <property type="component" value="Chromosome"/>
</dbReference>
<dbReference type="InterPro" id="IPR016161">
    <property type="entry name" value="Ald_DH/histidinol_DH"/>
</dbReference>
<dbReference type="InterPro" id="IPR050740">
    <property type="entry name" value="Aldehyde_DH_Superfamily"/>
</dbReference>
<feature type="domain" description="Aldehyde dehydrogenase" evidence="3">
    <location>
        <begin position="32"/>
        <end position="491"/>
    </location>
</feature>
<evidence type="ECO:0000313" key="4">
    <source>
        <dbReference type="EMBL" id="QNN52364.1"/>
    </source>
</evidence>
<dbReference type="Gene3D" id="3.40.309.10">
    <property type="entry name" value="Aldehyde Dehydrogenase, Chain A, domain 2"/>
    <property type="match status" value="1"/>
</dbReference>
<dbReference type="InterPro" id="IPR016160">
    <property type="entry name" value="Ald_DH_CS_CYS"/>
</dbReference>
<dbReference type="SUPFAM" id="SSF53720">
    <property type="entry name" value="ALDH-like"/>
    <property type="match status" value="1"/>
</dbReference>
<dbReference type="AlphaFoldDB" id="A0A7G9R9T9"/>
<dbReference type="RefSeq" id="WP_187578206.1">
    <property type="nucleotide sequence ID" value="NZ_CP060713.1"/>
</dbReference>
<dbReference type="Pfam" id="PF00171">
    <property type="entry name" value="Aldedh"/>
    <property type="match status" value="1"/>
</dbReference>
<name>A0A7G9R9T9_9ACTN</name>
<accession>A0A7G9R9T9</accession>
<proteinExistence type="inferred from homology"/>
<protein>
    <submittedName>
        <fullName evidence="4">NAD-dependent succinate-semialdehyde dehydrogenase</fullName>
    </submittedName>
</protein>
<comment type="similarity">
    <text evidence="1">Belongs to the aldehyde dehydrogenase family.</text>
</comment>
<dbReference type="PROSITE" id="PS00070">
    <property type="entry name" value="ALDEHYDE_DEHYDR_CYS"/>
    <property type="match status" value="1"/>
</dbReference>